<dbReference type="InterPro" id="IPR001279">
    <property type="entry name" value="Metallo-B-lactamas"/>
</dbReference>
<proteinExistence type="predicted"/>
<dbReference type="PANTHER" id="PTHR43084">
    <property type="entry name" value="PERSULFIDE DIOXYGENASE ETHE1"/>
    <property type="match status" value="1"/>
</dbReference>
<keyword evidence="4" id="KW-1185">Reference proteome</keyword>
<protein>
    <submittedName>
        <fullName evidence="3">MBL fold metallo-hydrolase</fullName>
    </submittedName>
</protein>
<gene>
    <name evidence="3" type="ORF">ORJ04_18700</name>
</gene>
<sequence>MTDFHVEAFLDNDSETFSYVVNDTTSKLAVVIDPVLDFDYKSGRTSTASAEKMLDYIKQHNLSVEWVLETHAHADHLSAAPFFKQHLGAKIGIGEHIKQVQQIFKDVFNLEKEFLPNGAQFDHLFKDGDELNVGSLSIKVMHTPGHTPADLAYIVNQKAAFVGDTLFMPDVGTARCDFPGGNATTLYRSIQRLLTLPQDTQIYVCHDYPTAGRKHEYLTSVTEQRKHNFHVQDGISEAQFVAKREARDATLEMPRLILPSIQVNIRSGQMPPAEANGKVYLKVPIDQL</sequence>
<feature type="domain" description="Metallo-beta-lactamase" evidence="2">
    <location>
        <begin position="15"/>
        <end position="206"/>
    </location>
</feature>
<dbReference type="EMBL" id="JAPJDZ010000082">
    <property type="protein sequence ID" value="MDP5137983.1"/>
    <property type="molecule type" value="Genomic_DNA"/>
</dbReference>
<comment type="caution">
    <text evidence="3">The sequence shown here is derived from an EMBL/GenBank/DDBJ whole genome shotgun (WGS) entry which is preliminary data.</text>
</comment>
<dbReference type="Proteomes" id="UP001231109">
    <property type="component" value="Unassembled WGS sequence"/>
</dbReference>
<evidence type="ECO:0000313" key="4">
    <source>
        <dbReference type="Proteomes" id="UP001231109"/>
    </source>
</evidence>
<dbReference type="SMART" id="SM00849">
    <property type="entry name" value="Lactamase_B"/>
    <property type="match status" value="1"/>
</dbReference>
<organism evidence="3 4">
    <name type="scientific">Rheinheimera baltica</name>
    <dbReference type="NCBI Taxonomy" id="67576"/>
    <lineage>
        <taxon>Bacteria</taxon>
        <taxon>Pseudomonadati</taxon>
        <taxon>Pseudomonadota</taxon>
        <taxon>Gammaproteobacteria</taxon>
        <taxon>Chromatiales</taxon>
        <taxon>Chromatiaceae</taxon>
        <taxon>Rheinheimera</taxon>
    </lineage>
</organism>
<evidence type="ECO:0000313" key="3">
    <source>
        <dbReference type="EMBL" id="MDP5137983.1"/>
    </source>
</evidence>
<name>A0ABT9I3P1_9GAMM</name>
<reference evidence="3 4" key="1">
    <citation type="submission" date="2022-11" db="EMBL/GenBank/DDBJ databases">
        <title>Viruses from the air-sea interface of a natural surface slick.</title>
        <authorList>
            <person name="Rahlff J."/>
            <person name="Holmfeldt K."/>
        </authorList>
    </citation>
    <scope>NUCLEOTIDE SEQUENCE [LARGE SCALE GENOMIC DNA]</scope>
    <source>
        <strain evidence="3 4">SMS4</strain>
    </source>
</reference>
<evidence type="ECO:0000259" key="2">
    <source>
        <dbReference type="SMART" id="SM00849"/>
    </source>
</evidence>
<dbReference type="Gene3D" id="3.60.15.10">
    <property type="entry name" value="Ribonuclease Z/Hydroxyacylglutathione hydrolase-like"/>
    <property type="match status" value="1"/>
</dbReference>
<keyword evidence="1" id="KW-0479">Metal-binding</keyword>
<dbReference type="CDD" id="cd07724">
    <property type="entry name" value="POD-like_MBL-fold"/>
    <property type="match status" value="1"/>
</dbReference>
<dbReference type="InterPro" id="IPR044528">
    <property type="entry name" value="POD-like_MBL-fold"/>
</dbReference>
<dbReference type="SUPFAM" id="SSF56281">
    <property type="entry name" value="Metallo-hydrolase/oxidoreductase"/>
    <property type="match status" value="1"/>
</dbReference>
<dbReference type="InterPro" id="IPR036866">
    <property type="entry name" value="RibonucZ/Hydroxyglut_hydro"/>
</dbReference>
<dbReference type="InterPro" id="IPR051682">
    <property type="entry name" value="Mito_Persulfide_Diox"/>
</dbReference>
<dbReference type="PANTHER" id="PTHR43084:SF1">
    <property type="entry name" value="PERSULFIDE DIOXYGENASE ETHE1, MITOCHONDRIAL"/>
    <property type="match status" value="1"/>
</dbReference>
<dbReference type="RefSeq" id="WP_305977174.1">
    <property type="nucleotide sequence ID" value="NZ_JAPJDZ010000082.1"/>
</dbReference>
<dbReference type="Pfam" id="PF00753">
    <property type="entry name" value="Lactamase_B"/>
    <property type="match status" value="1"/>
</dbReference>
<accession>A0ABT9I3P1</accession>
<evidence type="ECO:0000256" key="1">
    <source>
        <dbReference type="ARBA" id="ARBA00022723"/>
    </source>
</evidence>